<dbReference type="RefSeq" id="WP_308787502.1">
    <property type="nucleotide sequence ID" value="NZ_JAUSWB010000005.1"/>
</dbReference>
<organism evidence="1 2">
    <name type="scientific">Planomicrobium stackebrandtii</name>
    <dbReference type="NCBI Taxonomy" id="253160"/>
    <lineage>
        <taxon>Bacteria</taxon>
        <taxon>Bacillati</taxon>
        <taxon>Bacillota</taxon>
        <taxon>Bacilli</taxon>
        <taxon>Bacillales</taxon>
        <taxon>Caryophanaceae</taxon>
        <taxon>Planomicrobium</taxon>
    </lineage>
</organism>
<reference evidence="1 2" key="1">
    <citation type="submission" date="2023-07" db="EMBL/GenBank/DDBJ databases">
        <title>Genomic Encyclopedia of Type Strains, Phase IV (KMG-IV): sequencing the most valuable type-strain genomes for metagenomic binning, comparative biology and taxonomic classification.</title>
        <authorList>
            <person name="Goeker M."/>
        </authorList>
    </citation>
    <scope>NUCLEOTIDE SEQUENCE [LARGE SCALE GENOMIC DNA]</scope>
    <source>
        <strain evidence="1 2">DSM 16419</strain>
    </source>
</reference>
<evidence type="ECO:0000313" key="2">
    <source>
        <dbReference type="Proteomes" id="UP001241988"/>
    </source>
</evidence>
<name>A0ABU0GVM6_9BACL</name>
<protein>
    <submittedName>
        <fullName evidence="1">DGQHR domain-containing protein</fullName>
    </submittedName>
</protein>
<comment type="caution">
    <text evidence="1">The sequence shown here is derived from an EMBL/GenBank/DDBJ whole genome shotgun (WGS) entry which is preliminary data.</text>
</comment>
<dbReference type="NCBIfam" id="TIGR03187">
    <property type="entry name" value="DGQHR"/>
    <property type="match status" value="1"/>
</dbReference>
<accession>A0ABU0GVM6</accession>
<dbReference type="EMBL" id="JAUSWB010000005">
    <property type="protein sequence ID" value="MDQ0429419.1"/>
    <property type="molecule type" value="Genomic_DNA"/>
</dbReference>
<proteinExistence type="predicted"/>
<sequence>MSKSYSKKKDELISLIMKIKERSGKSFKIRLIKLNQQNEYAMYFSALPVDASFVIARRIPKDYDNPKGIQRALKESKITEISSKSMDISKFSSPNAVVMNLITNRDGKHPNLSGIVSFEESIMEKNVAVYSIDLDKYEKKLKSLPIDQDGYLEGNSEEILFPGVLIDAHHRTEGLYSAGRMDFELPLTVYLDLPEKEMARIFIDINEKQEKPSQVHTLAMKSIAGVLAGDEEVASNIIDGLDKNESSILYQRIKTVDGKRPKEMKKTYVTNSTFSKLLKNFILPHLGKKMSLNRQIDLINDYFTAWSEVFPEAWSDEKNHVLVKSLGFQIMMRLFSTIHNLVTVSDGVPSVQDYKKIISKTLKKNNILEIDENQSFPINWKSEVYGGYSSGKGINAISTSLTQHIADHK</sequence>
<dbReference type="Proteomes" id="UP001241988">
    <property type="component" value="Unassembled WGS sequence"/>
</dbReference>
<evidence type="ECO:0000313" key="1">
    <source>
        <dbReference type="EMBL" id="MDQ0429419.1"/>
    </source>
</evidence>
<keyword evidence="2" id="KW-1185">Reference proteome</keyword>
<gene>
    <name evidence="1" type="ORF">QOZ98_002247</name>
</gene>
<dbReference type="InterPro" id="IPR017601">
    <property type="entry name" value="DGQHR-contain_dom"/>
</dbReference>